<dbReference type="GO" id="GO:0004252">
    <property type="term" value="F:serine-type endopeptidase activity"/>
    <property type="evidence" value="ECO:0007669"/>
    <property type="project" value="InterPro"/>
</dbReference>
<dbReference type="PROSITE" id="PS51892">
    <property type="entry name" value="SUBTILASE"/>
    <property type="match status" value="1"/>
</dbReference>
<feature type="domain" description="Peptidase S8/S53" evidence="6">
    <location>
        <begin position="126"/>
        <end position="196"/>
    </location>
</feature>
<organism evidence="7 8">
    <name type="scientific">Candidatus Sungbacteria bacterium RIFCSPLOWO2_01_FULL_60_25</name>
    <dbReference type="NCBI Taxonomy" id="1802281"/>
    <lineage>
        <taxon>Bacteria</taxon>
        <taxon>Candidatus Sungiibacteriota</taxon>
    </lineage>
</organism>
<dbReference type="InterPro" id="IPR050131">
    <property type="entry name" value="Peptidase_S8_subtilisin-like"/>
</dbReference>
<accession>A0A1G2LGI5</accession>
<dbReference type="InterPro" id="IPR036852">
    <property type="entry name" value="Peptidase_S8/S53_dom_sf"/>
</dbReference>
<comment type="caution">
    <text evidence="7">The sequence shown here is derived from an EMBL/GenBank/DDBJ whole genome shotgun (WGS) entry which is preliminary data.</text>
</comment>
<evidence type="ECO:0000313" key="7">
    <source>
        <dbReference type="EMBL" id="OHA09911.1"/>
    </source>
</evidence>
<dbReference type="PANTHER" id="PTHR43806:SF11">
    <property type="entry name" value="CEREVISIN-RELATED"/>
    <property type="match status" value="1"/>
</dbReference>
<name>A0A1G2LGI5_9BACT</name>
<evidence type="ECO:0000313" key="8">
    <source>
        <dbReference type="Proteomes" id="UP000178977"/>
    </source>
</evidence>
<keyword evidence="4" id="KW-0720">Serine protease</keyword>
<protein>
    <recommendedName>
        <fullName evidence="6">Peptidase S8/S53 domain-containing protein</fullName>
    </recommendedName>
</protein>
<keyword evidence="3" id="KW-0378">Hydrolase</keyword>
<dbReference type="InterPro" id="IPR023827">
    <property type="entry name" value="Peptidase_S8_Asp-AS"/>
</dbReference>
<dbReference type="EMBL" id="MHQT01000010">
    <property type="protein sequence ID" value="OHA09911.1"/>
    <property type="molecule type" value="Genomic_DNA"/>
</dbReference>
<comment type="caution">
    <text evidence="5">Lacks conserved residue(s) required for the propagation of feature annotation.</text>
</comment>
<evidence type="ECO:0000259" key="6">
    <source>
        <dbReference type="Pfam" id="PF00082"/>
    </source>
</evidence>
<dbReference type="Proteomes" id="UP000178977">
    <property type="component" value="Unassembled WGS sequence"/>
</dbReference>
<evidence type="ECO:0000256" key="2">
    <source>
        <dbReference type="ARBA" id="ARBA00022670"/>
    </source>
</evidence>
<evidence type="ECO:0000256" key="3">
    <source>
        <dbReference type="ARBA" id="ARBA00022801"/>
    </source>
</evidence>
<sequence>MALVLAGVNARAGTGPERKIVVFKSGVLNEAARDRLIERVGGAKVKNLDLIGAAAVLLPSRASEEAIAKHPGVLRVDDDVIVIALEGEVEAAGNGGVTAQAAQVLPWGIDRIDAELVWAQTKANPIKVGIIDTGISLAHPDLAANIKGQYNAINPTKSAADDNGHGSHVAGTVAALSNTVGVIGAAPLADLYAMKVLKY</sequence>
<evidence type="ECO:0000256" key="1">
    <source>
        <dbReference type="ARBA" id="ARBA00011073"/>
    </source>
</evidence>
<dbReference type="InterPro" id="IPR000209">
    <property type="entry name" value="Peptidase_S8/S53_dom"/>
</dbReference>
<dbReference type="Gene3D" id="3.30.70.80">
    <property type="entry name" value="Peptidase S8 propeptide/proteinase inhibitor I9"/>
    <property type="match status" value="1"/>
</dbReference>
<dbReference type="AlphaFoldDB" id="A0A1G2LGI5"/>
<gene>
    <name evidence="7" type="ORF">A3A44_01595</name>
</gene>
<dbReference type="SUPFAM" id="SSF52743">
    <property type="entry name" value="Subtilisin-like"/>
    <property type="match status" value="1"/>
</dbReference>
<dbReference type="InterPro" id="IPR037045">
    <property type="entry name" value="S8pro/Inhibitor_I9_sf"/>
</dbReference>
<dbReference type="PROSITE" id="PS00137">
    <property type="entry name" value="SUBTILASE_HIS"/>
    <property type="match status" value="1"/>
</dbReference>
<dbReference type="InterPro" id="IPR015500">
    <property type="entry name" value="Peptidase_S8_subtilisin-rel"/>
</dbReference>
<dbReference type="Pfam" id="PF00082">
    <property type="entry name" value="Peptidase_S8"/>
    <property type="match status" value="1"/>
</dbReference>
<evidence type="ECO:0000256" key="5">
    <source>
        <dbReference type="PROSITE-ProRule" id="PRU01240"/>
    </source>
</evidence>
<evidence type="ECO:0000256" key="4">
    <source>
        <dbReference type="ARBA" id="ARBA00022825"/>
    </source>
</evidence>
<dbReference type="PANTHER" id="PTHR43806">
    <property type="entry name" value="PEPTIDASE S8"/>
    <property type="match status" value="1"/>
</dbReference>
<proteinExistence type="inferred from homology"/>
<dbReference type="Gene3D" id="3.40.50.200">
    <property type="entry name" value="Peptidase S8/S53 domain"/>
    <property type="match status" value="1"/>
</dbReference>
<comment type="similarity">
    <text evidence="1 5">Belongs to the peptidase S8 family.</text>
</comment>
<dbReference type="InterPro" id="IPR022398">
    <property type="entry name" value="Peptidase_S8_His-AS"/>
</dbReference>
<dbReference type="STRING" id="1802281.A3A44_01595"/>
<dbReference type="PRINTS" id="PR00723">
    <property type="entry name" value="SUBTILISIN"/>
</dbReference>
<keyword evidence="2" id="KW-0645">Protease</keyword>
<dbReference type="GO" id="GO:0006508">
    <property type="term" value="P:proteolysis"/>
    <property type="evidence" value="ECO:0007669"/>
    <property type="project" value="UniProtKB-KW"/>
</dbReference>
<reference evidence="7 8" key="1">
    <citation type="journal article" date="2016" name="Nat. Commun.">
        <title>Thousands of microbial genomes shed light on interconnected biogeochemical processes in an aquifer system.</title>
        <authorList>
            <person name="Anantharaman K."/>
            <person name="Brown C.T."/>
            <person name="Hug L.A."/>
            <person name="Sharon I."/>
            <person name="Castelle C.J."/>
            <person name="Probst A.J."/>
            <person name="Thomas B.C."/>
            <person name="Singh A."/>
            <person name="Wilkins M.J."/>
            <person name="Karaoz U."/>
            <person name="Brodie E.L."/>
            <person name="Williams K.H."/>
            <person name="Hubbard S.S."/>
            <person name="Banfield J.F."/>
        </authorList>
    </citation>
    <scope>NUCLEOTIDE SEQUENCE [LARGE SCALE GENOMIC DNA]</scope>
</reference>
<dbReference type="PROSITE" id="PS00136">
    <property type="entry name" value="SUBTILASE_ASP"/>
    <property type="match status" value="1"/>
</dbReference>